<organism evidence="1 2">
    <name type="scientific">Kribbella speibonae</name>
    <dbReference type="NCBI Taxonomy" id="1572660"/>
    <lineage>
        <taxon>Bacteria</taxon>
        <taxon>Bacillati</taxon>
        <taxon>Actinomycetota</taxon>
        <taxon>Actinomycetes</taxon>
        <taxon>Propionibacteriales</taxon>
        <taxon>Kribbellaceae</taxon>
        <taxon>Kribbella</taxon>
    </lineage>
</organism>
<dbReference type="Gene3D" id="3.30.930.10">
    <property type="entry name" value="Bira Bifunctional Protein, Domain 2"/>
    <property type="match status" value="1"/>
</dbReference>
<proteinExistence type="predicted"/>
<dbReference type="InterPro" id="IPR045864">
    <property type="entry name" value="aa-tRNA-synth_II/BPL/LPL"/>
</dbReference>
<dbReference type="AlphaFoldDB" id="A0A4R0I9E4"/>
<reference evidence="1 2" key="1">
    <citation type="submission" date="2019-02" db="EMBL/GenBank/DDBJ databases">
        <title>Kribbella capetownensis sp. nov. and Kribbella speibonae sp. nov., isolated from soil.</title>
        <authorList>
            <person name="Curtis S.M."/>
            <person name="Norton I."/>
            <person name="Everest G.J."/>
            <person name="Meyers P.R."/>
        </authorList>
    </citation>
    <scope>NUCLEOTIDE SEQUENCE [LARGE SCALE GENOMIC DNA]</scope>
    <source>
        <strain evidence="1 2">YM55</strain>
    </source>
</reference>
<accession>A0A4R0I9E4</accession>
<gene>
    <name evidence="1" type="ORF">E0H92_42670</name>
</gene>
<dbReference type="EMBL" id="SJKC01000010">
    <property type="protein sequence ID" value="TCC28897.1"/>
    <property type="molecule type" value="Genomic_DNA"/>
</dbReference>
<evidence type="ECO:0000313" key="2">
    <source>
        <dbReference type="Proteomes" id="UP000294225"/>
    </source>
</evidence>
<dbReference type="RefSeq" id="WP_131500324.1">
    <property type="nucleotide sequence ID" value="NZ_SJKC01000010.1"/>
</dbReference>
<dbReference type="Proteomes" id="UP000294225">
    <property type="component" value="Unassembled WGS sequence"/>
</dbReference>
<sequence>MQSHRLLISDAASQRRSALVELLTPAVVLRSELAAGATDLVHVYQAQNPTVAFSARDLRSPGIAEAAQIARDAAFTCVVRSPGGRMVAYDSGAVVIDHITRTPGGPSVFASNADHHLQVLRSLSGADLRIGEVDNEYCPGEFSINVAGSAKVLGSAQRITAGAAMFSTVIQVAVPDRVRQVLIGVSDALGYPLRASSIAGLADFAPAVAPSAVVDAFRADYRTRLGLEDGQLPDDLRTLIASVDGEQYDGIFHVDDWARARPALRQMR</sequence>
<name>A0A4R0I9E4_9ACTN</name>
<evidence type="ECO:0000313" key="1">
    <source>
        <dbReference type="EMBL" id="TCC28897.1"/>
    </source>
</evidence>
<dbReference type="SUPFAM" id="SSF55681">
    <property type="entry name" value="Class II aaRS and biotin synthetases"/>
    <property type="match status" value="1"/>
</dbReference>
<comment type="caution">
    <text evidence="1">The sequence shown here is derived from an EMBL/GenBank/DDBJ whole genome shotgun (WGS) entry which is preliminary data.</text>
</comment>
<evidence type="ECO:0008006" key="3">
    <source>
        <dbReference type="Google" id="ProtNLM"/>
    </source>
</evidence>
<protein>
    <recommendedName>
        <fullName evidence="3">Lipoate--protein ligase family protein</fullName>
    </recommendedName>
</protein>